<organism evidence="1 2">
    <name type="scientific">Tanacetum coccineum</name>
    <dbReference type="NCBI Taxonomy" id="301880"/>
    <lineage>
        <taxon>Eukaryota</taxon>
        <taxon>Viridiplantae</taxon>
        <taxon>Streptophyta</taxon>
        <taxon>Embryophyta</taxon>
        <taxon>Tracheophyta</taxon>
        <taxon>Spermatophyta</taxon>
        <taxon>Magnoliopsida</taxon>
        <taxon>eudicotyledons</taxon>
        <taxon>Gunneridae</taxon>
        <taxon>Pentapetalae</taxon>
        <taxon>asterids</taxon>
        <taxon>campanulids</taxon>
        <taxon>Asterales</taxon>
        <taxon>Asteraceae</taxon>
        <taxon>Asteroideae</taxon>
        <taxon>Anthemideae</taxon>
        <taxon>Anthemidinae</taxon>
        <taxon>Tanacetum</taxon>
    </lineage>
</organism>
<keyword evidence="2" id="KW-1185">Reference proteome</keyword>
<reference evidence="1" key="2">
    <citation type="submission" date="2022-01" db="EMBL/GenBank/DDBJ databases">
        <authorList>
            <person name="Yamashiro T."/>
            <person name="Shiraishi A."/>
            <person name="Satake H."/>
            <person name="Nakayama K."/>
        </authorList>
    </citation>
    <scope>NUCLEOTIDE SEQUENCE</scope>
</reference>
<dbReference type="EMBL" id="BQNB010017755">
    <property type="protein sequence ID" value="GJT66874.1"/>
    <property type="molecule type" value="Genomic_DNA"/>
</dbReference>
<evidence type="ECO:0000313" key="2">
    <source>
        <dbReference type="Proteomes" id="UP001151760"/>
    </source>
</evidence>
<accession>A0ABQ5FV66</accession>
<evidence type="ECO:0000313" key="1">
    <source>
        <dbReference type="EMBL" id="GJT66874.1"/>
    </source>
</evidence>
<sequence length="147" mass="16259">MSAAMLFFSDRNLFKGDVILLLRDNCSEGNGMYLFGLLQGKEIVSGRGLVSLLGWRLAGNSGKKEIEPSSYGSRWQRGLIRDEGKRECLVDVKKAQGMGIFRLESLLEKAQGVTITDCHAGNPCVHICDPRVENYSPMIESLYGRDG</sequence>
<comment type="caution">
    <text evidence="1">The sequence shown here is derived from an EMBL/GenBank/DDBJ whole genome shotgun (WGS) entry which is preliminary data.</text>
</comment>
<proteinExistence type="predicted"/>
<name>A0ABQ5FV66_9ASTR</name>
<dbReference type="Proteomes" id="UP001151760">
    <property type="component" value="Unassembled WGS sequence"/>
</dbReference>
<protein>
    <submittedName>
        <fullName evidence="1">Uncharacterized protein</fullName>
    </submittedName>
</protein>
<reference evidence="1" key="1">
    <citation type="journal article" date="2022" name="Int. J. Mol. Sci.">
        <title>Draft Genome of Tanacetum Coccineum: Genomic Comparison of Closely Related Tanacetum-Family Plants.</title>
        <authorList>
            <person name="Yamashiro T."/>
            <person name="Shiraishi A."/>
            <person name="Nakayama K."/>
            <person name="Satake H."/>
        </authorList>
    </citation>
    <scope>NUCLEOTIDE SEQUENCE</scope>
</reference>
<gene>
    <name evidence="1" type="ORF">Tco_1018354</name>
</gene>